<reference evidence="1 2" key="1">
    <citation type="submission" date="2016-09" db="EMBL/GenBank/DDBJ databases">
        <title>Rhizobium oryziradicis sp. nov., isolated from the root of rice.</title>
        <authorList>
            <person name="Zhao J."/>
            <person name="Zhang X."/>
        </authorList>
    </citation>
    <scope>NUCLEOTIDE SEQUENCE [LARGE SCALE GENOMIC DNA]</scope>
    <source>
        <strain evidence="1 2">14971</strain>
    </source>
</reference>
<gene>
    <name evidence="1" type="ORF">BJF91_05450</name>
</gene>
<organism evidence="1 2">
    <name type="scientific">Allorhizobium taibaishanense</name>
    <dbReference type="NCBI Taxonomy" id="887144"/>
    <lineage>
        <taxon>Bacteria</taxon>
        <taxon>Pseudomonadati</taxon>
        <taxon>Pseudomonadota</taxon>
        <taxon>Alphaproteobacteria</taxon>
        <taxon>Hyphomicrobiales</taxon>
        <taxon>Rhizobiaceae</taxon>
        <taxon>Rhizobium/Agrobacterium group</taxon>
        <taxon>Allorhizobium</taxon>
    </lineage>
</organism>
<evidence type="ECO:0000313" key="1">
    <source>
        <dbReference type="EMBL" id="OLP47805.1"/>
    </source>
</evidence>
<dbReference type="Proteomes" id="UP000185598">
    <property type="component" value="Unassembled WGS sequence"/>
</dbReference>
<protein>
    <submittedName>
        <fullName evidence="1">Uncharacterized protein</fullName>
    </submittedName>
</protein>
<proteinExistence type="predicted"/>
<name>A0A1Q8ZZQ7_9HYPH</name>
<dbReference type="AlphaFoldDB" id="A0A1Q8ZZQ7"/>
<sequence length="79" mass="8338">MGSKRSLAFGAGGAGFFDHGGVLLGHLVHLVDGSVDFREADGLFLGGRGNRVHQAVDGHDMLFDILQHVAGFVHMVTPL</sequence>
<comment type="caution">
    <text evidence="1">The sequence shown here is derived from an EMBL/GenBank/DDBJ whole genome shotgun (WGS) entry which is preliminary data.</text>
</comment>
<evidence type="ECO:0000313" key="2">
    <source>
        <dbReference type="Proteomes" id="UP000185598"/>
    </source>
</evidence>
<dbReference type="EMBL" id="MKIN01000027">
    <property type="protein sequence ID" value="OLP47805.1"/>
    <property type="molecule type" value="Genomic_DNA"/>
</dbReference>
<accession>A0A1Q8ZZQ7</accession>
<keyword evidence="2" id="KW-1185">Reference proteome</keyword>
<dbReference type="STRING" id="887144.BJF91_05450"/>